<keyword evidence="1" id="KW-0812">Transmembrane</keyword>
<reference evidence="2" key="1">
    <citation type="submission" date="2023-06" db="EMBL/GenBank/DDBJ databases">
        <authorList>
            <person name="Kurt Z."/>
        </authorList>
    </citation>
    <scope>NUCLEOTIDE SEQUENCE</scope>
</reference>
<evidence type="ECO:0000313" key="3">
    <source>
        <dbReference type="EMBL" id="CAI9966129.1"/>
    </source>
</evidence>
<protein>
    <submittedName>
        <fullName evidence="4">Hypothetical_protein</fullName>
    </submittedName>
</protein>
<keyword evidence="1" id="KW-0472">Membrane</keyword>
<evidence type="ECO:0000313" key="2">
    <source>
        <dbReference type="EMBL" id="CAI9953651.1"/>
    </source>
</evidence>
<reference evidence="4 6" key="2">
    <citation type="submission" date="2024-07" db="EMBL/GenBank/DDBJ databases">
        <authorList>
            <person name="Akdeniz Z."/>
        </authorList>
    </citation>
    <scope>NUCLEOTIDE SEQUENCE [LARGE SCALE GENOMIC DNA]</scope>
</reference>
<keyword evidence="6" id="KW-1185">Reference proteome</keyword>
<sequence>MPTQQRPRRALTESLADQFYLIPQHYLQKLVLASQFLFARYFLRFAREVVQLYQHLMHYFINLIRYLGSFLVYLILQTFLIFCMFIRINDLQSQMLSFIIQMCVSFDKSINGVHRQTTFLLLCCLIHRFRFNFRSF</sequence>
<dbReference type="EMBL" id="CAXDID020000059">
    <property type="protein sequence ID" value="CAL6009425.1"/>
    <property type="molecule type" value="Genomic_DNA"/>
</dbReference>
<dbReference type="EMBL" id="CATOUU010000998">
    <property type="protein sequence ID" value="CAI9966129.1"/>
    <property type="molecule type" value="Genomic_DNA"/>
</dbReference>
<dbReference type="Proteomes" id="UP001642409">
    <property type="component" value="Unassembled WGS sequence"/>
</dbReference>
<evidence type="ECO:0000256" key="1">
    <source>
        <dbReference type="SAM" id="Phobius"/>
    </source>
</evidence>
<accession>A0AA86UJ77</accession>
<name>A0AA86UJ77_9EUKA</name>
<evidence type="ECO:0000313" key="5">
    <source>
        <dbReference type="EMBL" id="CAL6028529.1"/>
    </source>
</evidence>
<proteinExistence type="predicted"/>
<feature type="transmembrane region" description="Helical" evidence="1">
    <location>
        <begin position="63"/>
        <end position="86"/>
    </location>
</feature>
<dbReference type="EMBL" id="CAXDID020000107">
    <property type="protein sequence ID" value="CAL6028529.1"/>
    <property type="molecule type" value="Genomic_DNA"/>
</dbReference>
<gene>
    <name evidence="4" type="ORF">HINF_LOCUS21596</name>
    <name evidence="5" type="ORF">HINF_LOCUS31852</name>
    <name evidence="2" type="ORF">HINF_LOCUS41296</name>
    <name evidence="3" type="ORF">HINF_LOCUS53774</name>
</gene>
<dbReference type="AlphaFoldDB" id="A0AA86UJ77"/>
<organism evidence="2">
    <name type="scientific">Hexamita inflata</name>
    <dbReference type="NCBI Taxonomy" id="28002"/>
    <lineage>
        <taxon>Eukaryota</taxon>
        <taxon>Metamonada</taxon>
        <taxon>Diplomonadida</taxon>
        <taxon>Hexamitidae</taxon>
        <taxon>Hexamitinae</taxon>
        <taxon>Hexamita</taxon>
    </lineage>
</organism>
<evidence type="ECO:0000313" key="6">
    <source>
        <dbReference type="Proteomes" id="UP001642409"/>
    </source>
</evidence>
<keyword evidence="1" id="KW-1133">Transmembrane helix</keyword>
<comment type="caution">
    <text evidence="2">The sequence shown here is derived from an EMBL/GenBank/DDBJ whole genome shotgun (WGS) entry which is preliminary data.</text>
</comment>
<evidence type="ECO:0000313" key="4">
    <source>
        <dbReference type="EMBL" id="CAL6009425.1"/>
    </source>
</evidence>
<dbReference type="EMBL" id="CATOUU010000840">
    <property type="protein sequence ID" value="CAI9953651.1"/>
    <property type="molecule type" value="Genomic_DNA"/>
</dbReference>